<dbReference type="GO" id="GO:0016020">
    <property type="term" value="C:membrane"/>
    <property type="evidence" value="ECO:0007669"/>
    <property type="project" value="UniProtKB-SubCell"/>
</dbReference>
<evidence type="ECO:0000313" key="11">
    <source>
        <dbReference type="EMBL" id="WPK26579.1"/>
    </source>
</evidence>
<keyword evidence="6 8" id="KW-0472">Membrane</keyword>
<accession>A0AAX4HD96</accession>
<organism evidence="11 12">
    <name type="scientific">Australozyma saopauloensis</name>
    <dbReference type="NCBI Taxonomy" id="291208"/>
    <lineage>
        <taxon>Eukaryota</taxon>
        <taxon>Fungi</taxon>
        <taxon>Dikarya</taxon>
        <taxon>Ascomycota</taxon>
        <taxon>Saccharomycotina</taxon>
        <taxon>Pichiomycetes</taxon>
        <taxon>Metschnikowiaceae</taxon>
        <taxon>Australozyma</taxon>
    </lineage>
</organism>
<feature type="transmembrane region" description="Helical" evidence="8">
    <location>
        <begin position="260"/>
        <end position="282"/>
    </location>
</feature>
<feature type="transmembrane region" description="Helical" evidence="8">
    <location>
        <begin position="498"/>
        <end position="522"/>
    </location>
</feature>
<sequence>MIKKTQIFCYQFAKNIFPVSPFLTESLFGPCHVTRLTHPQVLIPEIPTAHYLLIDLTPTLRYSTMQRSGLKALAVSVLATTVLANFLPIDGDKNRLVCEGMYAKKDWGGSIAPHIEVTINQIGDKKWDEKNPDADLSADHKVSYVLFEFKDIDRLGKDYAKSGRRKYICDDVAVSAGLCEQSEYGQFLSNGDLLNTTVRIAQFDKLGPAKLEYPIGRTGYYCLSTFAVSGLSKSDEFKYSGKIDFQNAFGQLSASEIPKLTAYGILTVAYAVTLGFFGFQFFKKRDQNQILPLQRYLAGMLGLLTFETLVVWSYYDLVNRTTGKSWFVNAYAMFLSVLSSVKITLCLFLLMLVSLGYGVISLKLPKKVMLRAKIFAACHFTATMIYLLGNYLTGSGSSFSSSNGDVEDASAEGTWIQMLIFIPVTITLSVYYVFILSHMRETSAKLHKQRQVIKLKLLDNLFSLVIMAWVLSFSALFFPVIFYFSYSDTDGLESKWKFWFFFADFWPSLSFFIIFLGVSWLWRPTETSYMLAVSQQLSTAGEEPEEGAENGEFHNQNEFELDDISLMSHSDDEAAPRRTRDRDSFELENHPAPPTAPPNYKEVVDPEPLHEHASNTLFELDDDESVPAKTNAKVDSK</sequence>
<keyword evidence="5 8" id="KW-1133">Transmembrane helix</keyword>
<gene>
    <name evidence="11" type="ORF">PUMCH_003937</name>
</gene>
<evidence type="ECO:0008006" key="13">
    <source>
        <dbReference type="Google" id="ProtNLM"/>
    </source>
</evidence>
<evidence type="ECO:0000256" key="6">
    <source>
        <dbReference type="ARBA" id="ARBA00023136"/>
    </source>
</evidence>
<dbReference type="InterPro" id="IPR053938">
    <property type="entry name" value="PTM1-like_N"/>
</dbReference>
<comment type="subcellular location">
    <subcellularLocation>
        <location evidence="1">Membrane</location>
        <topology evidence="1">Multi-pass membrane protein</topology>
    </subcellularLocation>
</comment>
<reference evidence="11 12" key="1">
    <citation type="submission" date="2023-10" db="EMBL/GenBank/DDBJ databases">
        <title>Draft Genome Sequence of Candida saopaulonensis from a very Premature Infant with Sepsis.</title>
        <authorList>
            <person name="Ning Y."/>
            <person name="Dai R."/>
            <person name="Xiao M."/>
            <person name="Xu Y."/>
            <person name="Yan Q."/>
            <person name="Zhang L."/>
        </authorList>
    </citation>
    <scope>NUCLEOTIDE SEQUENCE [LARGE SCALE GENOMIC DNA]</scope>
    <source>
        <strain evidence="11 12">19XY460</strain>
    </source>
</reference>
<comment type="similarity">
    <text evidence="2">Belongs to the LU7TM family.</text>
</comment>
<name>A0AAX4HD96_9ASCO</name>
<evidence type="ECO:0000256" key="7">
    <source>
        <dbReference type="SAM" id="MobiDB-lite"/>
    </source>
</evidence>
<feature type="transmembrane region" description="Helical" evidence="8">
    <location>
        <begin position="374"/>
        <end position="394"/>
    </location>
</feature>
<feature type="domain" description="GOST seven transmembrane" evidence="9">
    <location>
        <begin position="258"/>
        <end position="528"/>
    </location>
</feature>
<feature type="compositionally biased region" description="Basic and acidic residues" evidence="7">
    <location>
        <begin position="570"/>
        <end position="589"/>
    </location>
</feature>
<feature type="transmembrane region" description="Helical" evidence="8">
    <location>
        <begin position="294"/>
        <end position="315"/>
    </location>
</feature>
<dbReference type="RefSeq" id="XP_062878960.1">
    <property type="nucleotide sequence ID" value="XM_063022890.1"/>
</dbReference>
<dbReference type="GO" id="GO:0005829">
    <property type="term" value="C:cytosol"/>
    <property type="evidence" value="ECO:0007669"/>
    <property type="project" value="GOC"/>
</dbReference>
<feature type="compositionally biased region" description="Basic and acidic residues" evidence="7">
    <location>
        <begin position="602"/>
        <end position="613"/>
    </location>
</feature>
<dbReference type="AlphaFoldDB" id="A0AAX4HD96"/>
<dbReference type="InterPro" id="IPR009637">
    <property type="entry name" value="GPR107/GPR108-like"/>
</dbReference>
<dbReference type="Pfam" id="PF21902">
    <property type="entry name" value="PTM1-like_N"/>
    <property type="match status" value="1"/>
</dbReference>
<evidence type="ECO:0000256" key="5">
    <source>
        <dbReference type="ARBA" id="ARBA00022989"/>
    </source>
</evidence>
<dbReference type="InterPro" id="IPR053937">
    <property type="entry name" value="GOST_TM"/>
</dbReference>
<feature type="transmembrane region" description="Helical" evidence="8">
    <location>
        <begin position="414"/>
        <end position="436"/>
    </location>
</feature>
<proteinExistence type="inferred from homology"/>
<feature type="transmembrane region" description="Helical" evidence="8">
    <location>
        <begin position="457"/>
        <end position="486"/>
    </location>
</feature>
<feature type="transmembrane region" description="Helical" evidence="8">
    <location>
        <begin position="335"/>
        <end position="362"/>
    </location>
</feature>
<evidence type="ECO:0000259" key="9">
    <source>
        <dbReference type="Pfam" id="PF06814"/>
    </source>
</evidence>
<evidence type="ECO:0000256" key="1">
    <source>
        <dbReference type="ARBA" id="ARBA00004141"/>
    </source>
</evidence>
<evidence type="ECO:0000256" key="2">
    <source>
        <dbReference type="ARBA" id="ARBA00007883"/>
    </source>
</evidence>
<dbReference type="EMBL" id="CP138898">
    <property type="protein sequence ID" value="WPK26579.1"/>
    <property type="molecule type" value="Genomic_DNA"/>
</dbReference>
<evidence type="ECO:0000256" key="3">
    <source>
        <dbReference type="ARBA" id="ARBA00022692"/>
    </source>
</evidence>
<keyword evidence="3 8" id="KW-0812">Transmembrane</keyword>
<dbReference type="GO" id="GO:0005794">
    <property type="term" value="C:Golgi apparatus"/>
    <property type="evidence" value="ECO:0007669"/>
    <property type="project" value="TreeGrafter"/>
</dbReference>
<dbReference type="Pfam" id="PF06814">
    <property type="entry name" value="GOST_TM"/>
    <property type="match status" value="1"/>
</dbReference>
<protein>
    <recommendedName>
        <fullName evidence="13">Membrane protein PTM1</fullName>
    </recommendedName>
</protein>
<feature type="region of interest" description="Disordered" evidence="7">
    <location>
        <begin position="570"/>
        <end position="637"/>
    </location>
</feature>
<evidence type="ECO:0000259" key="10">
    <source>
        <dbReference type="Pfam" id="PF21902"/>
    </source>
</evidence>
<dbReference type="PANTHER" id="PTHR21229:SF1">
    <property type="entry name" value="GH17801P"/>
    <property type="match status" value="1"/>
</dbReference>
<evidence type="ECO:0000256" key="8">
    <source>
        <dbReference type="SAM" id="Phobius"/>
    </source>
</evidence>
<keyword evidence="12" id="KW-1185">Reference proteome</keyword>
<dbReference type="GeneID" id="88175000"/>
<feature type="domain" description="PTM1-like N-terminal" evidence="10">
    <location>
        <begin position="94"/>
        <end position="247"/>
    </location>
</feature>
<evidence type="ECO:0000256" key="4">
    <source>
        <dbReference type="ARBA" id="ARBA00022729"/>
    </source>
</evidence>
<dbReference type="Proteomes" id="UP001338582">
    <property type="component" value="Chromosome 5"/>
</dbReference>
<dbReference type="KEGG" id="asau:88175000"/>
<dbReference type="GO" id="GO:0042147">
    <property type="term" value="P:retrograde transport, endosome to Golgi"/>
    <property type="evidence" value="ECO:0007669"/>
    <property type="project" value="TreeGrafter"/>
</dbReference>
<evidence type="ECO:0000313" key="12">
    <source>
        <dbReference type="Proteomes" id="UP001338582"/>
    </source>
</evidence>
<keyword evidence="4" id="KW-0732">Signal</keyword>
<dbReference type="PANTHER" id="PTHR21229">
    <property type="entry name" value="LUNG SEVEN TRANSMEMBRANE RECEPTOR"/>
    <property type="match status" value="1"/>
</dbReference>